<dbReference type="GO" id="GO:0004222">
    <property type="term" value="F:metalloendopeptidase activity"/>
    <property type="evidence" value="ECO:0007669"/>
    <property type="project" value="InterPro"/>
</dbReference>
<evidence type="ECO:0000313" key="11">
    <source>
        <dbReference type="Proteomes" id="UP000824073"/>
    </source>
</evidence>
<dbReference type="GO" id="GO:0004521">
    <property type="term" value="F:RNA endonuclease activity"/>
    <property type="evidence" value="ECO:0007669"/>
    <property type="project" value="UniProtKB-UniRule"/>
</dbReference>
<dbReference type="GO" id="GO:0008270">
    <property type="term" value="F:zinc ion binding"/>
    <property type="evidence" value="ECO:0007669"/>
    <property type="project" value="UniProtKB-UniRule"/>
</dbReference>
<name>A0A9D1IWU0_9CLOT</name>
<dbReference type="Pfam" id="PF02130">
    <property type="entry name" value="YbeY"/>
    <property type="match status" value="1"/>
</dbReference>
<feature type="binding site" evidence="9">
    <location>
        <position position="137"/>
    </location>
    <ligand>
        <name>Zn(2+)</name>
        <dbReference type="ChEBI" id="CHEBI:29105"/>
        <note>catalytic</note>
    </ligand>
</feature>
<dbReference type="PROSITE" id="PS01306">
    <property type="entry name" value="UPF0054"/>
    <property type="match status" value="1"/>
</dbReference>
<comment type="similarity">
    <text evidence="1 9">Belongs to the endoribonuclease YbeY family.</text>
</comment>
<feature type="binding site" evidence="9">
    <location>
        <position position="131"/>
    </location>
    <ligand>
        <name>Zn(2+)</name>
        <dbReference type="ChEBI" id="CHEBI:29105"/>
        <note>catalytic</note>
    </ligand>
</feature>
<dbReference type="HAMAP" id="MF_00009">
    <property type="entry name" value="Endoribonucl_YbeY"/>
    <property type="match status" value="1"/>
</dbReference>
<protein>
    <recommendedName>
        <fullName evidence="9">Endoribonuclease YbeY</fullName>
        <ecNumber evidence="9">3.1.-.-</ecNumber>
    </recommendedName>
</protein>
<dbReference type="NCBIfam" id="TIGR00043">
    <property type="entry name" value="rRNA maturation RNase YbeY"/>
    <property type="match status" value="1"/>
</dbReference>
<dbReference type="PANTHER" id="PTHR46986">
    <property type="entry name" value="ENDORIBONUCLEASE YBEY, CHLOROPLASTIC"/>
    <property type="match status" value="1"/>
</dbReference>
<keyword evidence="3 9" id="KW-0698">rRNA processing</keyword>
<evidence type="ECO:0000256" key="3">
    <source>
        <dbReference type="ARBA" id="ARBA00022552"/>
    </source>
</evidence>
<dbReference type="InterPro" id="IPR023091">
    <property type="entry name" value="MetalPrtase_cat_dom_sf_prd"/>
</dbReference>
<feature type="binding site" evidence="9">
    <location>
        <position position="127"/>
    </location>
    <ligand>
        <name>Zn(2+)</name>
        <dbReference type="ChEBI" id="CHEBI:29105"/>
        <note>catalytic</note>
    </ligand>
</feature>
<dbReference type="Gene3D" id="3.40.390.30">
    <property type="entry name" value="Metalloproteases ('zincins'), catalytic domain"/>
    <property type="match status" value="1"/>
</dbReference>
<comment type="caution">
    <text evidence="10">The sequence shown here is derived from an EMBL/GenBank/DDBJ whole genome shotgun (WGS) entry which is preliminary data.</text>
</comment>
<dbReference type="EMBL" id="DVMR01000035">
    <property type="protein sequence ID" value="HIU43474.1"/>
    <property type="molecule type" value="Genomic_DNA"/>
</dbReference>
<keyword evidence="7 9" id="KW-0378">Hydrolase</keyword>
<sequence>MLEVTLYSELEAEHPQERQLITQAAQAAFALFDFPFDAGVDVTLVDDEGIRAVNRDIRQIDRATDVLSFPMLEFSEGQYGGSLEQDRDPDTGRLFLGDVLISLERARAQAQEYGHSAERECAYLTVHSMLHLLGYDHMDEGPQKAAMRAREEEVLASMGLKREE</sequence>
<evidence type="ECO:0000256" key="6">
    <source>
        <dbReference type="ARBA" id="ARBA00022759"/>
    </source>
</evidence>
<dbReference type="GO" id="GO:0005737">
    <property type="term" value="C:cytoplasm"/>
    <property type="evidence" value="ECO:0007669"/>
    <property type="project" value="UniProtKB-SubCell"/>
</dbReference>
<keyword evidence="6 9" id="KW-0255">Endonuclease</keyword>
<comment type="subcellular location">
    <subcellularLocation>
        <location evidence="9">Cytoplasm</location>
    </subcellularLocation>
</comment>
<keyword evidence="8 9" id="KW-0862">Zinc</keyword>
<proteinExistence type="inferred from homology"/>
<gene>
    <name evidence="9 10" type="primary">ybeY</name>
    <name evidence="10" type="ORF">IAB67_04170</name>
</gene>
<keyword evidence="9" id="KW-0963">Cytoplasm</keyword>
<evidence type="ECO:0000256" key="9">
    <source>
        <dbReference type="HAMAP-Rule" id="MF_00009"/>
    </source>
</evidence>
<evidence type="ECO:0000256" key="5">
    <source>
        <dbReference type="ARBA" id="ARBA00022723"/>
    </source>
</evidence>
<evidence type="ECO:0000256" key="4">
    <source>
        <dbReference type="ARBA" id="ARBA00022722"/>
    </source>
</evidence>
<evidence type="ECO:0000256" key="2">
    <source>
        <dbReference type="ARBA" id="ARBA00022517"/>
    </source>
</evidence>
<evidence type="ECO:0000256" key="7">
    <source>
        <dbReference type="ARBA" id="ARBA00022801"/>
    </source>
</evidence>
<accession>A0A9D1IWU0</accession>
<comment type="cofactor">
    <cofactor evidence="9">
        <name>Zn(2+)</name>
        <dbReference type="ChEBI" id="CHEBI:29105"/>
    </cofactor>
    <text evidence="9">Binds 1 zinc ion.</text>
</comment>
<dbReference type="AlphaFoldDB" id="A0A9D1IWU0"/>
<dbReference type="EC" id="3.1.-.-" evidence="9"/>
<evidence type="ECO:0000256" key="8">
    <source>
        <dbReference type="ARBA" id="ARBA00022833"/>
    </source>
</evidence>
<dbReference type="GO" id="GO:0006364">
    <property type="term" value="P:rRNA processing"/>
    <property type="evidence" value="ECO:0007669"/>
    <property type="project" value="UniProtKB-UniRule"/>
</dbReference>
<keyword evidence="4 9" id="KW-0540">Nuclease</keyword>
<dbReference type="PANTHER" id="PTHR46986:SF1">
    <property type="entry name" value="ENDORIBONUCLEASE YBEY, CHLOROPLASTIC"/>
    <property type="match status" value="1"/>
</dbReference>
<dbReference type="InterPro" id="IPR002036">
    <property type="entry name" value="YbeY"/>
</dbReference>
<keyword evidence="2 9" id="KW-0690">Ribosome biogenesis</keyword>
<comment type="function">
    <text evidence="9">Single strand-specific metallo-endoribonuclease involved in late-stage 70S ribosome quality control and in maturation of the 3' terminus of the 16S rRNA.</text>
</comment>
<dbReference type="Proteomes" id="UP000824073">
    <property type="component" value="Unassembled WGS sequence"/>
</dbReference>
<organism evidence="10 11">
    <name type="scientific">Candidatus Ventrousia excrementavium</name>
    <dbReference type="NCBI Taxonomy" id="2840961"/>
    <lineage>
        <taxon>Bacteria</taxon>
        <taxon>Bacillati</taxon>
        <taxon>Bacillota</taxon>
        <taxon>Clostridia</taxon>
        <taxon>Eubacteriales</taxon>
        <taxon>Clostridiaceae</taxon>
        <taxon>Clostridiaceae incertae sedis</taxon>
        <taxon>Candidatus Ventrousia</taxon>
    </lineage>
</organism>
<evidence type="ECO:0000256" key="1">
    <source>
        <dbReference type="ARBA" id="ARBA00010875"/>
    </source>
</evidence>
<dbReference type="SUPFAM" id="SSF55486">
    <property type="entry name" value="Metalloproteases ('zincins'), catalytic domain"/>
    <property type="match status" value="1"/>
</dbReference>
<evidence type="ECO:0000313" key="10">
    <source>
        <dbReference type="EMBL" id="HIU43474.1"/>
    </source>
</evidence>
<keyword evidence="5 9" id="KW-0479">Metal-binding</keyword>
<reference evidence="10" key="2">
    <citation type="journal article" date="2021" name="PeerJ">
        <title>Extensive microbial diversity within the chicken gut microbiome revealed by metagenomics and culture.</title>
        <authorList>
            <person name="Gilroy R."/>
            <person name="Ravi A."/>
            <person name="Getino M."/>
            <person name="Pursley I."/>
            <person name="Horton D.L."/>
            <person name="Alikhan N.F."/>
            <person name="Baker D."/>
            <person name="Gharbi K."/>
            <person name="Hall N."/>
            <person name="Watson M."/>
            <person name="Adriaenssens E.M."/>
            <person name="Foster-Nyarko E."/>
            <person name="Jarju S."/>
            <person name="Secka A."/>
            <person name="Antonio M."/>
            <person name="Oren A."/>
            <person name="Chaudhuri R.R."/>
            <person name="La Ragione R."/>
            <person name="Hildebrand F."/>
            <person name="Pallen M.J."/>
        </authorList>
    </citation>
    <scope>NUCLEOTIDE SEQUENCE</scope>
    <source>
        <strain evidence="10">CHK191-8634</strain>
    </source>
</reference>
<dbReference type="InterPro" id="IPR020549">
    <property type="entry name" value="YbeY_CS"/>
</dbReference>
<reference evidence="10" key="1">
    <citation type="submission" date="2020-10" db="EMBL/GenBank/DDBJ databases">
        <authorList>
            <person name="Gilroy R."/>
        </authorList>
    </citation>
    <scope>NUCLEOTIDE SEQUENCE</scope>
    <source>
        <strain evidence="10">CHK191-8634</strain>
    </source>
</reference>